<feature type="transmembrane region" description="Helical" evidence="2">
    <location>
        <begin position="175"/>
        <end position="196"/>
    </location>
</feature>
<feature type="compositionally biased region" description="Polar residues" evidence="1">
    <location>
        <begin position="893"/>
        <end position="902"/>
    </location>
</feature>
<gene>
    <name evidence="3" type="ORF">NTEN_LOCUS13193</name>
</gene>
<feature type="transmembrane region" description="Helical" evidence="2">
    <location>
        <begin position="232"/>
        <end position="252"/>
    </location>
</feature>
<keyword evidence="4" id="KW-1185">Reference proteome</keyword>
<accession>A0A6H5GV81</accession>
<sequence length="918" mass="103679">MELKATGEIFIFRSTTKAEGTKKMSDNASKKSDQAKKQKPDKPQTPSAQTAPSSTRRRKKKRTRKRPKGVKFDLRHMPETSKKLKPPGTQPTSILKQQEPILEPIVEPVVEPIIIVEDVPKDESTGLRCTDKFVIYTLWSSEILFILVHAFTHRFMEDGSRHDYSESEHESHGGFWQGFELMCTTCVTMLLVGLIGDFFGRRFLILILGLTVFSLSPIVGIVSLHVAGLPVVLIWLTVFWYATVPCRFWLVYHQKFPLPIHDTHITATVNEFFIEIVEWLSVVFVEGSKVNFSYAFRLTVWTLILCAAIGYSVATYSMKNLLNKQPWDVEFVRGVYRTTEVIDSFEKRQAKVSVIVFLLILYSGGIFTVVKEYLAVSILQLSGKVYYPSFGGIVHYRLDLIVSAVTMSAVEVQMSFMKTFRSDLKDLILITIAHAVNIVVLVLLLIAVGKSEIGILTTEELSFGSLEFFYPLHYHPFSLECDGQSIKTTQSTVSGFVLVVDGQRDVVCRGWRSDDDILFSENVTLRENLRTVYLIQKPKLVRVDSFDSWETVTVSNIVLMNSIDFCPAEDEKLDLSNLCSLQSVCLPLRIEMIARSAENETLLSREIHLPRVNKTSDLIALPKSTAEVEMRYNHTVEELRRIMNVRPGKFERPESWPLKNSFTIGPDPSIIVLFFFAFPRIACLPMVSGNYLKSFKPDTELIAPSVLAGIALGVAAVGYIHFMWTQSPVRWRTSIIAVYFVQHFLFTWITRACLHVNVTTATAVLAVQCVSSVAHVSLALWFRRRQPQVRPEQLKRKGGQSWCIIVSRVFFTQTPIESTVGTETEMTASRDPRWPRPAETRRRQTNRQIDPPAVFRAVPPPSGRPEGCPRGVVYTYLSVQRTSRPRSPASDPGSRSTLSMPYASTFSCSASLPAASSH</sequence>
<feature type="transmembrane region" description="Helical" evidence="2">
    <location>
        <begin position="761"/>
        <end position="782"/>
    </location>
</feature>
<name>A0A6H5GV81_9HEMI</name>
<evidence type="ECO:0000313" key="4">
    <source>
        <dbReference type="Proteomes" id="UP000479000"/>
    </source>
</evidence>
<feature type="compositionally biased region" description="Basic and acidic residues" evidence="1">
    <location>
        <begin position="19"/>
        <end position="42"/>
    </location>
</feature>
<protein>
    <submittedName>
        <fullName evidence="3">Uncharacterized protein</fullName>
    </submittedName>
</protein>
<evidence type="ECO:0000256" key="1">
    <source>
        <dbReference type="SAM" id="MobiDB-lite"/>
    </source>
</evidence>
<feature type="transmembrane region" description="Helical" evidence="2">
    <location>
        <begin position="701"/>
        <end position="722"/>
    </location>
</feature>
<keyword evidence="2" id="KW-0812">Transmembrane</keyword>
<evidence type="ECO:0000256" key="2">
    <source>
        <dbReference type="SAM" id="Phobius"/>
    </source>
</evidence>
<dbReference type="EMBL" id="CADCXU010019850">
    <property type="protein sequence ID" value="CAB0007947.1"/>
    <property type="molecule type" value="Genomic_DNA"/>
</dbReference>
<feature type="compositionally biased region" description="Basic and acidic residues" evidence="1">
    <location>
        <begin position="828"/>
        <end position="842"/>
    </location>
</feature>
<keyword evidence="2" id="KW-1133">Transmembrane helix</keyword>
<feature type="transmembrane region" description="Helical" evidence="2">
    <location>
        <begin position="298"/>
        <end position="318"/>
    </location>
</feature>
<feature type="region of interest" description="Disordered" evidence="1">
    <location>
        <begin position="820"/>
        <end position="902"/>
    </location>
</feature>
<dbReference type="Proteomes" id="UP000479000">
    <property type="component" value="Unassembled WGS sequence"/>
</dbReference>
<feature type="transmembrane region" description="Helical" evidence="2">
    <location>
        <begin position="427"/>
        <end position="448"/>
    </location>
</feature>
<proteinExistence type="predicted"/>
<organism evidence="3 4">
    <name type="scientific">Nesidiocoris tenuis</name>
    <dbReference type="NCBI Taxonomy" id="355587"/>
    <lineage>
        <taxon>Eukaryota</taxon>
        <taxon>Metazoa</taxon>
        <taxon>Ecdysozoa</taxon>
        <taxon>Arthropoda</taxon>
        <taxon>Hexapoda</taxon>
        <taxon>Insecta</taxon>
        <taxon>Pterygota</taxon>
        <taxon>Neoptera</taxon>
        <taxon>Paraneoptera</taxon>
        <taxon>Hemiptera</taxon>
        <taxon>Heteroptera</taxon>
        <taxon>Panheteroptera</taxon>
        <taxon>Cimicomorpha</taxon>
        <taxon>Miridae</taxon>
        <taxon>Dicyphina</taxon>
        <taxon>Nesidiocoris</taxon>
    </lineage>
</organism>
<feature type="transmembrane region" description="Helical" evidence="2">
    <location>
        <begin position="729"/>
        <end position="749"/>
    </location>
</feature>
<feature type="transmembrane region" description="Helical" evidence="2">
    <location>
        <begin position="203"/>
        <end position="226"/>
    </location>
</feature>
<feature type="compositionally biased region" description="Basic residues" evidence="1">
    <location>
        <begin position="55"/>
        <end position="69"/>
    </location>
</feature>
<feature type="non-terminal residue" evidence="3">
    <location>
        <position position="918"/>
    </location>
</feature>
<feature type="transmembrane region" description="Helical" evidence="2">
    <location>
        <begin position="133"/>
        <end position="155"/>
    </location>
</feature>
<keyword evidence="2" id="KW-0472">Membrane</keyword>
<feature type="transmembrane region" description="Helical" evidence="2">
    <location>
        <begin position="354"/>
        <end position="374"/>
    </location>
</feature>
<evidence type="ECO:0000313" key="3">
    <source>
        <dbReference type="EMBL" id="CAB0007947.1"/>
    </source>
</evidence>
<dbReference type="AlphaFoldDB" id="A0A6H5GV81"/>
<feature type="transmembrane region" description="Helical" evidence="2">
    <location>
        <begin position="669"/>
        <end position="689"/>
    </location>
</feature>
<feature type="region of interest" description="Disordered" evidence="1">
    <location>
        <begin position="1"/>
        <end position="93"/>
    </location>
</feature>
<feature type="compositionally biased region" description="Basic and acidic residues" evidence="1">
    <location>
        <begin position="70"/>
        <end position="82"/>
    </location>
</feature>
<reference evidence="3 4" key="1">
    <citation type="submission" date="2020-02" db="EMBL/GenBank/DDBJ databases">
        <authorList>
            <person name="Ferguson B K."/>
        </authorList>
    </citation>
    <scope>NUCLEOTIDE SEQUENCE [LARGE SCALE GENOMIC DNA]</scope>
</reference>